<dbReference type="EMBL" id="AP018365">
    <property type="protein sequence ID" value="BBA96324.1"/>
    <property type="molecule type" value="Genomic_DNA"/>
</dbReference>
<feature type="domain" description="SGNH hydrolase-type esterase" evidence="1">
    <location>
        <begin position="17"/>
        <end position="202"/>
    </location>
</feature>
<dbReference type="CDD" id="cd01834">
    <property type="entry name" value="SGNH_hydrolase_like_2"/>
    <property type="match status" value="1"/>
</dbReference>
<reference evidence="2 3" key="3">
    <citation type="journal article" date="2011" name="Nat. Chem. Biol.">
        <title>Reveromycin A biosynthesis uses RevG and RevJ for stereospecific spiroacetal formation.</title>
        <authorList>
            <person name="Takahashi S."/>
            <person name="Toyoda A."/>
            <person name="Sekiyama Y."/>
            <person name="Takagi H."/>
            <person name="Nogawa T."/>
            <person name="Uramoto M."/>
            <person name="Suzuki R."/>
            <person name="Koshino H."/>
            <person name="Kumano T."/>
            <person name="Panthee S."/>
            <person name="Dairi T."/>
            <person name="Ishikawa J."/>
            <person name="Ikeda H."/>
            <person name="Sakaki Y."/>
            <person name="Osada H."/>
        </authorList>
    </citation>
    <scope>NUCLEOTIDE SEQUENCE [LARGE SCALE GENOMIC DNA]</scope>
    <source>
        <strain evidence="2 3">SN-593</strain>
    </source>
</reference>
<gene>
    <name evidence="2" type="ORF">RVR_1571</name>
</gene>
<name>A0A7U3VM89_9ACTN</name>
<dbReference type="InterPro" id="IPR051532">
    <property type="entry name" value="Ester_Hydrolysis_Enzymes"/>
</dbReference>
<dbReference type="Gene3D" id="3.40.50.1110">
    <property type="entry name" value="SGNH hydrolase"/>
    <property type="match status" value="1"/>
</dbReference>
<reference evidence="2 3" key="1">
    <citation type="journal article" date="2010" name="J. Bacteriol.">
        <title>Biochemical characterization of a novel indole prenyltransferase from Streptomyces sp. SN-593.</title>
        <authorList>
            <person name="Takahashi S."/>
            <person name="Takagi H."/>
            <person name="Toyoda A."/>
            <person name="Uramoto M."/>
            <person name="Nogawa T."/>
            <person name="Ueki M."/>
            <person name="Sakaki Y."/>
            <person name="Osada H."/>
        </authorList>
    </citation>
    <scope>NUCLEOTIDE SEQUENCE [LARGE SCALE GENOMIC DNA]</scope>
    <source>
        <strain evidence="2 3">SN-593</strain>
    </source>
</reference>
<dbReference type="RefSeq" id="WP_202232777.1">
    <property type="nucleotide sequence ID" value="NZ_AP018365.1"/>
</dbReference>
<dbReference type="PANTHER" id="PTHR30383">
    <property type="entry name" value="THIOESTERASE 1/PROTEASE 1/LYSOPHOSPHOLIPASE L1"/>
    <property type="match status" value="1"/>
</dbReference>
<accession>A0A7U3VM89</accession>
<dbReference type="Pfam" id="PF13472">
    <property type="entry name" value="Lipase_GDSL_2"/>
    <property type="match status" value="1"/>
</dbReference>
<proteinExistence type="predicted"/>
<sequence length="222" mass="23685">MSADLPLPFEKGSHVLFTGDSITDAGRTADRAPYGGGYVGLIQALVTAQAPELALRWTNRGISGNTVRDLASRWQADVLDERPDWLCVKIGINDCWRGMEGNADEAVPVAEYQETLAALLDRATSATGCRLVVATPYLIEGDRSDPWRIESDRYVAAAREVARAKGLPLVDVQAAFDRVLAHTAPADWAGDRVHPVLAGHAVIARAFLAVFAGLAAADAHAG</sequence>
<dbReference type="InterPro" id="IPR036514">
    <property type="entry name" value="SGNH_hydro_sf"/>
</dbReference>
<keyword evidence="3" id="KW-1185">Reference proteome</keyword>
<evidence type="ECO:0000313" key="2">
    <source>
        <dbReference type="EMBL" id="BBA96324.1"/>
    </source>
</evidence>
<dbReference type="PANTHER" id="PTHR30383:SF5">
    <property type="entry name" value="SGNH HYDROLASE-TYPE ESTERASE DOMAIN-CONTAINING PROTEIN"/>
    <property type="match status" value="1"/>
</dbReference>
<dbReference type="KEGG" id="arev:RVR_1571"/>
<dbReference type="SUPFAM" id="SSF52266">
    <property type="entry name" value="SGNH hydrolase"/>
    <property type="match status" value="1"/>
</dbReference>
<reference evidence="2 3" key="2">
    <citation type="journal article" date="2011" name="J. Antibiot.">
        <title>Furaquinocins I and J: novel polyketide isoprenoid hybrid compounds from Streptomyces reveromyceticus SN-593.</title>
        <authorList>
            <person name="Panthee S."/>
            <person name="Takahashi S."/>
            <person name="Takagi H."/>
            <person name="Nogawa T."/>
            <person name="Oowada E."/>
            <person name="Uramoto M."/>
            <person name="Osada H."/>
        </authorList>
    </citation>
    <scope>NUCLEOTIDE SEQUENCE [LARGE SCALE GENOMIC DNA]</scope>
    <source>
        <strain evidence="2 3">SN-593</strain>
    </source>
</reference>
<organism evidence="2 3">
    <name type="scientific">Actinacidiphila reveromycinica</name>
    <dbReference type="NCBI Taxonomy" id="659352"/>
    <lineage>
        <taxon>Bacteria</taxon>
        <taxon>Bacillati</taxon>
        <taxon>Actinomycetota</taxon>
        <taxon>Actinomycetes</taxon>
        <taxon>Kitasatosporales</taxon>
        <taxon>Streptomycetaceae</taxon>
        <taxon>Actinacidiphila</taxon>
    </lineage>
</organism>
<dbReference type="GO" id="GO:0004622">
    <property type="term" value="F:phosphatidylcholine lysophospholipase activity"/>
    <property type="evidence" value="ECO:0007669"/>
    <property type="project" value="TreeGrafter"/>
</dbReference>
<dbReference type="Proteomes" id="UP000595703">
    <property type="component" value="Chromosome"/>
</dbReference>
<evidence type="ECO:0000259" key="1">
    <source>
        <dbReference type="Pfam" id="PF13472"/>
    </source>
</evidence>
<evidence type="ECO:0000313" key="3">
    <source>
        <dbReference type="Proteomes" id="UP000595703"/>
    </source>
</evidence>
<reference evidence="2 3" key="4">
    <citation type="journal article" date="2020" name="Sci. Rep.">
        <title>beta-carboline chemical signals induce reveromycin production through a LuxR family regulator in Streptomyces sp. SN-593.</title>
        <authorList>
            <person name="Panthee S."/>
            <person name="Kito N."/>
            <person name="Hayashi T."/>
            <person name="Shimizu T."/>
            <person name="Ishikawa J."/>
            <person name="Hamamoto H."/>
            <person name="Osada H."/>
            <person name="Takahashi S."/>
        </authorList>
    </citation>
    <scope>NUCLEOTIDE SEQUENCE [LARGE SCALE GENOMIC DNA]</scope>
    <source>
        <strain evidence="2 3">SN-593</strain>
    </source>
</reference>
<protein>
    <recommendedName>
        <fullName evidence="1">SGNH hydrolase-type esterase domain-containing protein</fullName>
    </recommendedName>
</protein>
<dbReference type="InterPro" id="IPR013830">
    <property type="entry name" value="SGNH_hydro"/>
</dbReference>
<dbReference type="AlphaFoldDB" id="A0A7U3VM89"/>